<sequence>MSTGVFILWLAVVLGWLYLTPTRSELIQKAFLGQSVTLPCLYSSWSPRSNSMCWGRGPCPNSKCNQELIHTDGTKVTSRKSGKYRVQGSIRRGDVSLTILNTEEGDSGVYCCRIEVPGWFNDVKRNIQLVLRRAPTTTRQTTTSRQTTTPHLLPTTVLPTTGMIIATSKPATTPHMPTTRAAEPTLLTTTTSLQATTPLMPTTTTVPSTTLVTTRELTATVPLQTKATSVFSTTAPLCPLTRPTSAPEIALEPSMEGPTSTAGSGTFLLSSDSRRSPKETSTDSGLLPSKGAIAWGHPLTSQTAASTEKETEVETVTEPEVDTNLLMIITASGFGLVLLALLGAVLLQGKVMKAGCLQKHKSFQNFGESKNVLSDTLQEQEDEEGLFTL</sequence>
<dbReference type="PANTHER" id="PTHR46608">
    <property type="entry name" value="T-CELL IMMUNOGLOBULIN AND MUCIN DOMAIN-CONTAINING PROTEIN 4"/>
    <property type="match status" value="1"/>
</dbReference>
<evidence type="ECO:0000256" key="7">
    <source>
        <dbReference type="ARBA" id="ARBA00023180"/>
    </source>
</evidence>
<evidence type="ECO:0000256" key="3">
    <source>
        <dbReference type="ARBA" id="ARBA00022729"/>
    </source>
</evidence>
<dbReference type="HOGENOM" id="CLU_047504_0_1_1"/>
<feature type="region of interest" description="Disordered" evidence="10">
    <location>
        <begin position="135"/>
        <end position="154"/>
    </location>
</feature>
<evidence type="ECO:0000313" key="14">
    <source>
        <dbReference type="Ensembl" id="ENSCPOP00000005315.3"/>
    </source>
</evidence>
<dbReference type="FunFam" id="2.60.40.10:FF:000774">
    <property type="entry name" value="Hepatitis A virus cellular receptor 1"/>
    <property type="match status" value="1"/>
</dbReference>
<evidence type="ECO:0000256" key="11">
    <source>
        <dbReference type="SAM" id="Phobius"/>
    </source>
</evidence>
<feature type="compositionally biased region" description="Polar residues" evidence="10">
    <location>
        <begin position="257"/>
        <end position="271"/>
    </location>
</feature>
<evidence type="ECO:0000256" key="4">
    <source>
        <dbReference type="ARBA" id="ARBA00022989"/>
    </source>
</evidence>
<keyword evidence="6" id="KW-1015">Disulfide bond</keyword>
<dbReference type="InterPro" id="IPR036179">
    <property type="entry name" value="Ig-like_dom_sf"/>
</dbReference>
<keyword evidence="4 11" id="KW-1133">Transmembrane helix</keyword>
<evidence type="ECO:0000256" key="6">
    <source>
        <dbReference type="ARBA" id="ARBA00023157"/>
    </source>
</evidence>
<reference evidence="14" key="2">
    <citation type="submission" date="2025-08" db="UniProtKB">
        <authorList>
            <consortium name="Ensembl"/>
        </authorList>
    </citation>
    <scope>IDENTIFICATION</scope>
    <source>
        <strain evidence="14">2N</strain>
    </source>
</reference>
<dbReference type="GO" id="GO:0016020">
    <property type="term" value="C:membrane"/>
    <property type="evidence" value="ECO:0007669"/>
    <property type="project" value="UniProtKB-SubCell"/>
</dbReference>
<keyword evidence="15" id="KW-1185">Reference proteome</keyword>
<dbReference type="GO" id="GO:0001786">
    <property type="term" value="F:phosphatidylserine binding"/>
    <property type="evidence" value="ECO:0007669"/>
    <property type="project" value="TreeGrafter"/>
</dbReference>
<dbReference type="EMBL" id="AAKN02022560">
    <property type="status" value="NOT_ANNOTATED_CDS"/>
    <property type="molecule type" value="Genomic_DNA"/>
</dbReference>
<dbReference type="GeneTree" id="ENSGT00940000163509"/>
<evidence type="ECO:0000256" key="10">
    <source>
        <dbReference type="SAM" id="MobiDB-lite"/>
    </source>
</evidence>
<dbReference type="AlphaFoldDB" id="H0V6J5"/>
<comment type="subcellular location">
    <subcellularLocation>
        <location evidence="1">Membrane</location>
        <topology evidence="1">Single-pass type I membrane protein</topology>
    </subcellularLocation>
</comment>
<reference evidence="15" key="1">
    <citation type="journal article" date="2011" name="Nature">
        <title>A high-resolution map of human evolutionary constraint using 29 mammals.</title>
        <authorList>
            <person name="Lindblad-Toh K."/>
            <person name="Garber M."/>
            <person name="Zuk O."/>
            <person name="Lin M.F."/>
            <person name="Parker B.J."/>
            <person name="Washietl S."/>
            <person name="Kheradpour P."/>
            <person name="Ernst J."/>
            <person name="Jordan G."/>
            <person name="Mauceli E."/>
            <person name="Ward L.D."/>
            <person name="Lowe C.B."/>
            <person name="Holloway A.K."/>
            <person name="Clamp M."/>
            <person name="Gnerre S."/>
            <person name="Alfoldi J."/>
            <person name="Beal K."/>
            <person name="Chang J."/>
            <person name="Clawson H."/>
            <person name="Cuff J."/>
            <person name="Di Palma F."/>
            <person name="Fitzgerald S."/>
            <person name="Flicek P."/>
            <person name="Guttman M."/>
            <person name="Hubisz M.J."/>
            <person name="Jaffe D.B."/>
            <person name="Jungreis I."/>
            <person name="Kent W.J."/>
            <person name="Kostka D."/>
            <person name="Lara M."/>
            <person name="Martins A.L."/>
            <person name="Massingham T."/>
            <person name="Moltke I."/>
            <person name="Raney B.J."/>
            <person name="Rasmussen M.D."/>
            <person name="Robinson J."/>
            <person name="Stark A."/>
            <person name="Vilella A.J."/>
            <person name="Wen J."/>
            <person name="Xie X."/>
            <person name="Zody M.C."/>
            <person name="Baldwin J."/>
            <person name="Bloom T."/>
            <person name="Chin C.W."/>
            <person name="Heiman D."/>
            <person name="Nicol R."/>
            <person name="Nusbaum C."/>
            <person name="Young S."/>
            <person name="Wilkinson J."/>
            <person name="Worley K.C."/>
            <person name="Kovar C.L."/>
            <person name="Muzny D.M."/>
            <person name="Gibbs R.A."/>
            <person name="Cree A."/>
            <person name="Dihn H.H."/>
            <person name="Fowler G."/>
            <person name="Jhangiani S."/>
            <person name="Joshi V."/>
            <person name="Lee S."/>
            <person name="Lewis L.R."/>
            <person name="Nazareth L.V."/>
            <person name="Okwuonu G."/>
            <person name="Santibanez J."/>
            <person name="Warren W.C."/>
            <person name="Mardis E.R."/>
            <person name="Weinstock G.M."/>
            <person name="Wilson R.K."/>
            <person name="Delehaunty K."/>
            <person name="Dooling D."/>
            <person name="Fronik C."/>
            <person name="Fulton L."/>
            <person name="Fulton B."/>
            <person name="Graves T."/>
            <person name="Minx P."/>
            <person name="Sodergren E."/>
            <person name="Birney E."/>
            <person name="Margulies E.H."/>
            <person name="Herrero J."/>
            <person name="Green E.D."/>
            <person name="Haussler D."/>
            <person name="Siepel A."/>
            <person name="Goldman N."/>
            <person name="Pollard K.S."/>
            <person name="Pedersen J.S."/>
            <person name="Lander E.S."/>
            <person name="Kellis M."/>
        </authorList>
    </citation>
    <scope>NUCLEOTIDE SEQUENCE [LARGE SCALE GENOMIC DNA]</scope>
    <source>
        <strain evidence="15">2N</strain>
    </source>
</reference>
<feature type="compositionally biased region" description="Low complexity" evidence="10">
    <location>
        <begin position="136"/>
        <end position="154"/>
    </location>
</feature>
<proteinExistence type="inferred from homology"/>
<dbReference type="Ensembl" id="ENSCPOT00000005954.3">
    <property type="protein sequence ID" value="ENSCPOP00000005315.3"/>
    <property type="gene ID" value="ENSCPOG00000005891.4"/>
</dbReference>
<dbReference type="PANTHER" id="PTHR46608:SF3">
    <property type="entry name" value="T-CELL IMMUNOGLOBULIN AND MUCIN DOMAIN-CONTAINING PROTEIN 4"/>
    <property type="match status" value="1"/>
</dbReference>
<evidence type="ECO:0000256" key="1">
    <source>
        <dbReference type="ARBA" id="ARBA00004479"/>
    </source>
</evidence>
<dbReference type="SMART" id="SM00409">
    <property type="entry name" value="IG"/>
    <property type="match status" value="1"/>
</dbReference>
<dbReference type="SUPFAM" id="SSF48726">
    <property type="entry name" value="Immunoglobulin"/>
    <property type="match status" value="1"/>
</dbReference>
<dbReference type="STRING" id="10141.ENSCPOP00000005315"/>
<evidence type="ECO:0000256" key="8">
    <source>
        <dbReference type="ARBA" id="ARBA00023319"/>
    </source>
</evidence>
<evidence type="ECO:0000256" key="9">
    <source>
        <dbReference type="ARBA" id="ARBA00038203"/>
    </source>
</evidence>
<feature type="domain" description="Ig-like" evidence="13">
    <location>
        <begin position="21"/>
        <end position="115"/>
    </location>
</feature>
<comment type="similarity">
    <text evidence="9">Belongs to the immunoglobulin superfamily. TIM family.</text>
</comment>
<dbReference type="InterPro" id="IPR007110">
    <property type="entry name" value="Ig-like_dom"/>
</dbReference>
<keyword evidence="7" id="KW-0325">Glycoprotein</keyword>
<keyword evidence="5 11" id="KW-0472">Membrane</keyword>
<feature type="transmembrane region" description="Helical" evidence="11">
    <location>
        <begin position="325"/>
        <end position="347"/>
    </location>
</feature>
<organism evidence="14 15">
    <name type="scientific">Cavia porcellus</name>
    <name type="common">Guinea pig</name>
    <dbReference type="NCBI Taxonomy" id="10141"/>
    <lineage>
        <taxon>Eukaryota</taxon>
        <taxon>Metazoa</taxon>
        <taxon>Chordata</taxon>
        <taxon>Craniata</taxon>
        <taxon>Vertebrata</taxon>
        <taxon>Euteleostomi</taxon>
        <taxon>Mammalia</taxon>
        <taxon>Eutheria</taxon>
        <taxon>Euarchontoglires</taxon>
        <taxon>Glires</taxon>
        <taxon>Rodentia</taxon>
        <taxon>Hystricomorpha</taxon>
        <taxon>Caviidae</taxon>
        <taxon>Cavia</taxon>
    </lineage>
</organism>
<dbReference type="InterPro" id="IPR013783">
    <property type="entry name" value="Ig-like_fold"/>
</dbReference>
<dbReference type="OrthoDB" id="434099at2759"/>
<evidence type="ECO:0000256" key="12">
    <source>
        <dbReference type="SAM" id="SignalP"/>
    </source>
</evidence>
<dbReference type="KEGG" id="cpoc:101789332"/>
<evidence type="ECO:0000256" key="5">
    <source>
        <dbReference type="ARBA" id="ARBA00023136"/>
    </source>
</evidence>
<name>H0V6J5_CAVPO</name>
<dbReference type="FunCoup" id="H0V6J5">
    <property type="interactions" value="81"/>
</dbReference>
<feature type="signal peptide" evidence="12">
    <location>
        <begin position="1"/>
        <end position="24"/>
    </location>
</feature>
<feature type="chain" id="PRO_5011596660" description="Ig-like domain-containing protein" evidence="12">
    <location>
        <begin position="25"/>
        <end position="389"/>
    </location>
</feature>
<dbReference type="GO" id="GO:0043277">
    <property type="term" value="P:apoptotic cell clearance"/>
    <property type="evidence" value="ECO:0007669"/>
    <property type="project" value="TreeGrafter"/>
</dbReference>
<accession>H0V6J5</accession>
<dbReference type="Pfam" id="PF07686">
    <property type="entry name" value="V-set"/>
    <property type="match status" value="1"/>
</dbReference>
<dbReference type="Proteomes" id="UP000005447">
    <property type="component" value="Unassembled WGS sequence"/>
</dbReference>
<dbReference type="InterPro" id="IPR013106">
    <property type="entry name" value="Ig_V-set"/>
</dbReference>
<reference evidence="14" key="3">
    <citation type="submission" date="2025-09" db="UniProtKB">
        <authorList>
            <consortium name="Ensembl"/>
        </authorList>
    </citation>
    <scope>IDENTIFICATION</scope>
    <source>
        <strain evidence="14">2N</strain>
    </source>
</reference>
<dbReference type="VEuPathDB" id="HostDB:ENSCPOG00000005891"/>
<keyword evidence="8" id="KW-0393">Immunoglobulin domain</keyword>
<evidence type="ECO:0000259" key="13">
    <source>
        <dbReference type="PROSITE" id="PS50835"/>
    </source>
</evidence>
<dbReference type="RefSeq" id="XP_013011507.1">
    <property type="nucleotide sequence ID" value="XM_013156053.2"/>
</dbReference>
<protein>
    <recommendedName>
        <fullName evidence="13">Ig-like domain-containing protein</fullName>
    </recommendedName>
</protein>
<keyword evidence="2 11" id="KW-0812">Transmembrane</keyword>
<keyword evidence="3 12" id="KW-0732">Signal</keyword>
<evidence type="ECO:0000313" key="15">
    <source>
        <dbReference type="Proteomes" id="UP000005447"/>
    </source>
</evidence>
<dbReference type="PROSITE" id="PS50835">
    <property type="entry name" value="IG_LIKE"/>
    <property type="match status" value="1"/>
</dbReference>
<dbReference type="GO" id="GO:0060097">
    <property type="term" value="P:cytoskeletal rearrangement involved in phagocytosis, engulfment"/>
    <property type="evidence" value="ECO:0007669"/>
    <property type="project" value="TreeGrafter"/>
</dbReference>
<dbReference type="EMBL" id="AAKN02022559">
    <property type="status" value="NOT_ANNOTATED_CDS"/>
    <property type="molecule type" value="Genomic_DNA"/>
</dbReference>
<dbReference type="Bgee" id="ENSCPOG00000005891">
    <property type="expression patterns" value="Expressed in liver and 8 other cell types or tissues"/>
</dbReference>
<feature type="region of interest" description="Disordered" evidence="10">
    <location>
        <begin position="250"/>
        <end position="317"/>
    </location>
</feature>
<dbReference type="OMA" id="HTDGTKV"/>
<dbReference type="Gene3D" id="2.60.40.10">
    <property type="entry name" value="Immunoglobulins"/>
    <property type="match status" value="1"/>
</dbReference>
<feature type="compositionally biased region" description="Basic and acidic residues" evidence="10">
    <location>
        <begin position="272"/>
        <end position="281"/>
    </location>
</feature>
<dbReference type="InterPro" id="IPR003599">
    <property type="entry name" value="Ig_sub"/>
</dbReference>
<evidence type="ECO:0000256" key="2">
    <source>
        <dbReference type="ARBA" id="ARBA00022692"/>
    </source>
</evidence>
<dbReference type="GeneID" id="101789332"/>
<gene>
    <name evidence="14" type="primary">LOC101789332</name>
</gene>
<dbReference type="InParanoid" id="H0V6J5"/>